<gene>
    <name evidence="1" type="ORF">HU200_000743</name>
</gene>
<dbReference type="PANTHER" id="PTHR18868:SF28">
    <property type="entry name" value="PEPTIDASE S1 DOMAIN-CONTAINING PROTEIN"/>
    <property type="match status" value="1"/>
</dbReference>
<dbReference type="Gene3D" id="2.40.10.120">
    <property type="match status" value="1"/>
</dbReference>
<dbReference type="Proteomes" id="UP000636709">
    <property type="component" value="Unassembled WGS sequence"/>
</dbReference>
<proteinExistence type="predicted"/>
<reference evidence="1" key="1">
    <citation type="submission" date="2020-07" db="EMBL/GenBank/DDBJ databases">
        <title>Genome sequence and genetic diversity analysis of an under-domesticated orphan crop, white fonio (Digitaria exilis).</title>
        <authorList>
            <person name="Bennetzen J.L."/>
            <person name="Chen S."/>
            <person name="Ma X."/>
            <person name="Wang X."/>
            <person name="Yssel A.E.J."/>
            <person name="Chaluvadi S.R."/>
            <person name="Johnson M."/>
            <person name="Gangashetty P."/>
            <person name="Hamidou F."/>
            <person name="Sanogo M.D."/>
            <person name="Zwaenepoel A."/>
            <person name="Wallace J."/>
            <person name="Van De Peer Y."/>
            <person name="Van Deynze A."/>
        </authorList>
    </citation>
    <scope>NUCLEOTIDE SEQUENCE</scope>
    <source>
        <tissue evidence="1">Leaves</tissue>
    </source>
</reference>
<name>A0A835FZC4_9POAL</name>
<evidence type="ECO:0000313" key="2">
    <source>
        <dbReference type="Proteomes" id="UP000636709"/>
    </source>
</evidence>
<dbReference type="SUPFAM" id="SSF50494">
    <property type="entry name" value="Trypsin-like serine proteases"/>
    <property type="match status" value="2"/>
</dbReference>
<dbReference type="Pfam" id="PF13365">
    <property type="entry name" value="Trypsin_2"/>
    <property type="match status" value="1"/>
</dbReference>
<evidence type="ECO:0000313" key="1">
    <source>
        <dbReference type="EMBL" id="KAF8780799.1"/>
    </source>
</evidence>
<dbReference type="InterPro" id="IPR009003">
    <property type="entry name" value="Peptidase_S1_PA"/>
</dbReference>
<dbReference type="AlphaFoldDB" id="A0A835FZC4"/>
<protein>
    <submittedName>
        <fullName evidence="1">Uncharacterized protein</fullName>
    </submittedName>
</protein>
<sequence>MIFACSGIPLPRGNDELLLTRFVTSAHLVRAFKVYRNRDDKFRVEVRLPDNITTDGFLGLYDDDIAIVTCLGLFDVCPIDLNLKEKPAAPSCPGDSLLAAGRAFVSSNLMTMHGSPCEVCDSTWIPDDQRMLKAVLGGPLIQKDASFIGLIYDFYDHGDGIVRYSFLSLELLCERLDHFEIFNPKHHFREYLLPKGVSSIVPSGFMRTINRIRSYGYPMPPPLVLEFNGRLLNRFEEHFGDLLAWKGYPYGHPISPPNERVWGQLPKQVVTDISRRVVSLASFDGRGVRSFACTGLLIKWHGSKTIRTVILTSASLVRSEDNIDKNLRIEVFLPPNQCGSGTLEFYNLNYNIAIISVKKNFIAVRAEDIFVEYVEKPSQKVVSIGRDTIHGLLMASTGEVKPSNKGSKVKCKDVRVSTCKIKKAGIGGPLINFDGNYVGMNFYDESGVTPFLPKHNIAQTLRGVINIPLPSERQFYSTTYIGNKIILDYRWPVPKPYWYHGALDVDRYHVPMLPGRHLD</sequence>
<dbReference type="PANTHER" id="PTHR18868">
    <property type="entry name" value="OS07G0665300 PROTEIN-RELATED"/>
    <property type="match status" value="1"/>
</dbReference>
<dbReference type="OrthoDB" id="674967at2759"/>
<dbReference type="EMBL" id="JACEFO010000112">
    <property type="protein sequence ID" value="KAF8780799.1"/>
    <property type="molecule type" value="Genomic_DNA"/>
</dbReference>
<keyword evidence="2" id="KW-1185">Reference proteome</keyword>
<accession>A0A835FZC4</accession>
<comment type="caution">
    <text evidence="1">The sequence shown here is derived from an EMBL/GenBank/DDBJ whole genome shotgun (WGS) entry which is preliminary data.</text>
</comment>
<organism evidence="1 2">
    <name type="scientific">Digitaria exilis</name>
    <dbReference type="NCBI Taxonomy" id="1010633"/>
    <lineage>
        <taxon>Eukaryota</taxon>
        <taxon>Viridiplantae</taxon>
        <taxon>Streptophyta</taxon>
        <taxon>Embryophyta</taxon>
        <taxon>Tracheophyta</taxon>
        <taxon>Spermatophyta</taxon>
        <taxon>Magnoliopsida</taxon>
        <taxon>Liliopsida</taxon>
        <taxon>Poales</taxon>
        <taxon>Poaceae</taxon>
        <taxon>PACMAD clade</taxon>
        <taxon>Panicoideae</taxon>
        <taxon>Panicodae</taxon>
        <taxon>Paniceae</taxon>
        <taxon>Anthephorinae</taxon>
        <taxon>Digitaria</taxon>
    </lineage>
</organism>